<dbReference type="STRING" id="1391653.AKJ08_0425"/>
<sequence length="106" mass="10835">MFYWMLLIVAGLLETGWAIGLKYTEGFTKLVPSILTGTALLASMGLLGVAVKGLPIGTAYGVWVGIGALGVAVLGIVLLGESASPARLFFLGLLLVSIVGLKVTGS</sequence>
<evidence type="ECO:0000256" key="4">
    <source>
        <dbReference type="ARBA" id="ARBA00022692"/>
    </source>
</evidence>
<gene>
    <name evidence="11" type="ORF">AKJ08_0425</name>
</gene>
<comment type="subcellular location">
    <subcellularLocation>
        <location evidence="1 9">Cell membrane</location>
        <topology evidence="1 9">Multi-pass membrane protein</topology>
    </subcellularLocation>
</comment>
<dbReference type="Proteomes" id="UP000055590">
    <property type="component" value="Chromosome"/>
</dbReference>
<dbReference type="EMBL" id="CP012332">
    <property type="protein sequence ID" value="AKU90038.1"/>
    <property type="molecule type" value="Genomic_DNA"/>
</dbReference>
<proteinExistence type="inferred from homology"/>
<evidence type="ECO:0000313" key="12">
    <source>
        <dbReference type="Proteomes" id="UP000055590"/>
    </source>
</evidence>
<dbReference type="InterPro" id="IPR000390">
    <property type="entry name" value="Small_drug/metabolite_transptr"/>
</dbReference>
<dbReference type="NCBIfam" id="NF008512">
    <property type="entry name" value="PRK11431.1"/>
    <property type="match status" value="1"/>
</dbReference>
<dbReference type="InterPro" id="IPR037185">
    <property type="entry name" value="EmrE-like"/>
</dbReference>
<feature type="transmembrane region" description="Helical" evidence="10">
    <location>
        <begin position="86"/>
        <end position="104"/>
    </location>
</feature>
<dbReference type="Gene3D" id="1.10.3730.20">
    <property type="match status" value="1"/>
</dbReference>
<evidence type="ECO:0000256" key="8">
    <source>
        <dbReference type="ARBA" id="ARBA00039168"/>
    </source>
</evidence>
<keyword evidence="3" id="KW-1003">Cell membrane</keyword>
<name>A0A0K1P930_9BACT</name>
<dbReference type="AlphaFoldDB" id="A0A0K1P930"/>
<dbReference type="RefSeq" id="WP_050724544.1">
    <property type="nucleotide sequence ID" value="NZ_CP012332.1"/>
</dbReference>
<keyword evidence="12" id="KW-1185">Reference proteome</keyword>
<keyword evidence="4 9" id="KW-0812">Transmembrane</keyword>
<dbReference type="SUPFAM" id="SSF103481">
    <property type="entry name" value="Multidrug resistance efflux transporter EmrE"/>
    <property type="match status" value="1"/>
</dbReference>
<evidence type="ECO:0000256" key="6">
    <source>
        <dbReference type="ARBA" id="ARBA00023136"/>
    </source>
</evidence>
<organism evidence="11 12">
    <name type="scientific">Vulgatibacter incomptus</name>
    <dbReference type="NCBI Taxonomy" id="1391653"/>
    <lineage>
        <taxon>Bacteria</taxon>
        <taxon>Pseudomonadati</taxon>
        <taxon>Myxococcota</taxon>
        <taxon>Myxococcia</taxon>
        <taxon>Myxococcales</taxon>
        <taxon>Cystobacterineae</taxon>
        <taxon>Vulgatibacteraceae</taxon>
        <taxon>Vulgatibacter</taxon>
    </lineage>
</organism>
<feature type="transmembrane region" description="Helical" evidence="10">
    <location>
        <begin position="34"/>
        <end position="51"/>
    </location>
</feature>
<evidence type="ECO:0000313" key="11">
    <source>
        <dbReference type="EMBL" id="AKU90038.1"/>
    </source>
</evidence>
<feature type="transmembrane region" description="Helical" evidence="10">
    <location>
        <begin position="58"/>
        <end position="80"/>
    </location>
</feature>
<dbReference type="PANTHER" id="PTHR30561">
    <property type="entry name" value="SMR FAMILY PROTON-DEPENDENT DRUG EFFLUX TRANSPORTER SUGE"/>
    <property type="match status" value="1"/>
</dbReference>
<evidence type="ECO:0000256" key="3">
    <source>
        <dbReference type="ARBA" id="ARBA00022475"/>
    </source>
</evidence>
<keyword evidence="5 10" id="KW-1133">Transmembrane helix</keyword>
<accession>A0A0K1P930</accession>
<dbReference type="KEGG" id="vin:AKJ08_0425"/>
<evidence type="ECO:0000256" key="1">
    <source>
        <dbReference type="ARBA" id="ARBA00004651"/>
    </source>
</evidence>
<dbReference type="PATRIC" id="fig|1391653.3.peg.439"/>
<dbReference type="GO" id="GO:0022857">
    <property type="term" value="F:transmembrane transporter activity"/>
    <property type="evidence" value="ECO:0007669"/>
    <property type="project" value="InterPro"/>
</dbReference>
<evidence type="ECO:0000256" key="9">
    <source>
        <dbReference type="RuleBase" id="RU003942"/>
    </source>
</evidence>
<dbReference type="FunFam" id="1.10.3730.20:FF:000001">
    <property type="entry name" value="Quaternary ammonium compound resistance transporter SugE"/>
    <property type="match status" value="1"/>
</dbReference>
<evidence type="ECO:0000256" key="2">
    <source>
        <dbReference type="ARBA" id="ARBA00022448"/>
    </source>
</evidence>
<keyword evidence="2" id="KW-0813">Transport</keyword>
<reference evidence="11 12" key="1">
    <citation type="submission" date="2015-08" db="EMBL/GenBank/DDBJ databases">
        <authorList>
            <person name="Babu N.S."/>
            <person name="Beckwith C.J."/>
            <person name="Beseler K.G."/>
            <person name="Brison A."/>
            <person name="Carone J.V."/>
            <person name="Caskin T.P."/>
            <person name="Diamond M."/>
            <person name="Durham M.E."/>
            <person name="Foxe J.M."/>
            <person name="Go M."/>
            <person name="Henderson B.A."/>
            <person name="Jones I.B."/>
            <person name="McGettigan J.A."/>
            <person name="Micheletti S.J."/>
            <person name="Nasrallah M.E."/>
            <person name="Ortiz D."/>
            <person name="Piller C.R."/>
            <person name="Privatt S.R."/>
            <person name="Schneider S.L."/>
            <person name="Sharp S."/>
            <person name="Smith T.C."/>
            <person name="Stanton J.D."/>
            <person name="Ullery H.E."/>
            <person name="Wilson R.J."/>
            <person name="Serrano M.G."/>
            <person name="Buck G."/>
            <person name="Lee V."/>
            <person name="Wang Y."/>
            <person name="Carvalho R."/>
            <person name="Voegtly L."/>
            <person name="Shi R."/>
            <person name="Duckworth R."/>
            <person name="Johnson A."/>
            <person name="Loviza R."/>
            <person name="Walstead R."/>
            <person name="Shah Z."/>
            <person name="Kiflezghi M."/>
            <person name="Wade K."/>
            <person name="Ball S.L."/>
            <person name="Bradley K.W."/>
            <person name="Asai D.J."/>
            <person name="Bowman C.A."/>
            <person name="Russell D.A."/>
            <person name="Pope W.H."/>
            <person name="Jacobs-Sera D."/>
            <person name="Hendrix R.W."/>
            <person name="Hatfull G.F."/>
        </authorList>
    </citation>
    <scope>NUCLEOTIDE SEQUENCE [LARGE SCALE GENOMIC DNA]</scope>
    <source>
        <strain evidence="11 12">DSM 27710</strain>
    </source>
</reference>
<evidence type="ECO:0000256" key="7">
    <source>
        <dbReference type="ARBA" id="ARBA00038151"/>
    </source>
</evidence>
<comment type="similarity">
    <text evidence="7">Belongs to the drug/metabolite transporter (DMT) superfamily. Small multidrug resistance (SMR) (TC 2.A.7.1) family. Gdx/SugE subfamily.</text>
</comment>
<dbReference type="OrthoDB" id="9808638at2"/>
<protein>
    <recommendedName>
        <fullName evidence="8">Guanidinium exporter</fullName>
    </recommendedName>
</protein>
<dbReference type="PANTHER" id="PTHR30561:SF0">
    <property type="entry name" value="GUANIDINIUM EXPORTER"/>
    <property type="match status" value="1"/>
</dbReference>
<dbReference type="GO" id="GO:0005886">
    <property type="term" value="C:plasma membrane"/>
    <property type="evidence" value="ECO:0007669"/>
    <property type="project" value="UniProtKB-SubCell"/>
</dbReference>
<dbReference type="GO" id="GO:1990961">
    <property type="term" value="P:xenobiotic detoxification by transmembrane export across the plasma membrane"/>
    <property type="evidence" value="ECO:0007669"/>
    <property type="project" value="UniProtKB-ARBA"/>
</dbReference>
<dbReference type="Pfam" id="PF00893">
    <property type="entry name" value="Multi_Drug_Res"/>
    <property type="match status" value="1"/>
</dbReference>
<evidence type="ECO:0000256" key="5">
    <source>
        <dbReference type="ARBA" id="ARBA00022989"/>
    </source>
</evidence>
<keyword evidence="6 10" id="KW-0472">Membrane</keyword>
<evidence type="ECO:0000256" key="10">
    <source>
        <dbReference type="SAM" id="Phobius"/>
    </source>
</evidence>
<dbReference type="InterPro" id="IPR045324">
    <property type="entry name" value="Small_multidrug_res"/>
</dbReference>